<protein>
    <submittedName>
        <fullName evidence="1">Uncharacterized protein</fullName>
    </submittedName>
</protein>
<reference evidence="1" key="1">
    <citation type="submission" date="2020-02" db="EMBL/GenBank/DDBJ databases">
        <authorList>
            <person name="Meier V. D."/>
        </authorList>
    </citation>
    <scope>NUCLEOTIDE SEQUENCE</scope>
    <source>
        <strain evidence="1">AVDCRST_MAG55</strain>
    </source>
</reference>
<dbReference type="EMBL" id="CADCUZ010000069">
    <property type="protein sequence ID" value="CAA9415549.1"/>
    <property type="molecule type" value="Genomic_DNA"/>
</dbReference>
<dbReference type="AlphaFoldDB" id="A0A6J4PKU7"/>
<gene>
    <name evidence="1" type="ORF">AVDCRST_MAG55-1643</name>
</gene>
<accession>A0A6J4PKU7</accession>
<organism evidence="1">
    <name type="scientific">uncultured Rubrobacteraceae bacterium</name>
    <dbReference type="NCBI Taxonomy" id="349277"/>
    <lineage>
        <taxon>Bacteria</taxon>
        <taxon>Bacillati</taxon>
        <taxon>Actinomycetota</taxon>
        <taxon>Rubrobacteria</taxon>
        <taxon>Rubrobacterales</taxon>
        <taxon>Rubrobacteraceae</taxon>
        <taxon>environmental samples</taxon>
    </lineage>
</organism>
<feature type="non-terminal residue" evidence="1">
    <location>
        <position position="37"/>
    </location>
</feature>
<proteinExistence type="predicted"/>
<name>A0A6J4PKU7_9ACTN</name>
<evidence type="ECO:0000313" key="1">
    <source>
        <dbReference type="EMBL" id="CAA9415549.1"/>
    </source>
</evidence>
<feature type="non-terminal residue" evidence="1">
    <location>
        <position position="1"/>
    </location>
</feature>
<sequence>CRSCSVTRASPSRSTLTPTCCPAWTTPSPTEWKRRSP</sequence>